<name>A0A5S3XND8_9GAMM</name>
<sequence length="612" mass="69434">MRRFIVYLSIAYVAYLIVRGMTSGPTSTNEEQRALNLLKSKHLEVAIVWPEAKHGNDSLQEYVKAFQVQLDLLQSAHNTRCIEAPEDRQANLHCDMKPIRLQPVYEEDNSSKQASISQAQTIVQNPNLIAVAGYVHSSSAIPAAVVYENEGVVLLSSGATDARLTQYDFEYIFRHISSELTHANDIASYIYQQGYVDVYVVNERDTNLYENDFTNYFVEAAVHKGLNVADPILYEYENQDHLNTIAILKRQTNKVSSKAEQLALSTARSELFTDLIELRKLFPESTSDIGNKKTDIISLLVETDSNTETYRQYFTGLSDKRLLAFLERDFTYKASEKQLKITQEKYRRQFRLLDEDELHQKQQDLHNQLEESLADSDNVLLHYVQESKNSSKLEAVLNETLKQHFDALRISQKRLDKVFAEQAGIIFLAASKDNAKTLMRLAREVDMHEPFIGGSAFLNLQADCNDSTCIDDIAPYYALSVDGLPSLATESCHAPSDIKHHHVNKREHRTQQEIAEAQYQLFACRFYKDNNKTQGFWATQGYFAASIIWAAALESRGTTPEKIASRLNYASDELDEKYGLTFTPNPITPGNSDLFISPLKFTLVPNTTGNSK</sequence>
<accession>A0A5S3XND8</accession>
<reference evidence="7 9" key="1">
    <citation type="submission" date="2017-12" db="EMBL/GenBank/DDBJ databases">
        <authorList>
            <person name="Paulsen S."/>
            <person name="Gram L.K."/>
        </authorList>
    </citation>
    <scope>NUCLEOTIDE SEQUENCE [LARGE SCALE GENOMIC DNA]</scope>
    <source>
        <strain evidence="7 9">S2231</strain>
        <strain evidence="6">S2233</strain>
    </source>
</reference>
<reference evidence="7" key="3">
    <citation type="submission" date="2019-09" db="EMBL/GenBank/DDBJ databases">
        <title>Co-occurence of chitin degradation, pigmentation and bioactivity in marine Pseudoalteromonas.</title>
        <authorList>
            <person name="Sonnenschein E.C."/>
            <person name="Bech P.K."/>
        </authorList>
    </citation>
    <scope>NUCLEOTIDE SEQUENCE</scope>
    <source>
        <strain evidence="7">S2231</strain>
    </source>
</reference>
<feature type="domain" description="Receptor ligand binding region" evidence="5">
    <location>
        <begin position="97"/>
        <end position="249"/>
    </location>
</feature>
<evidence type="ECO:0000313" key="8">
    <source>
        <dbReference type="Proteomes" id="UP000305730"/>
    </source>
</evidence>
<evidence type="ECO:0000313" key="7">
    <source>
        <dbReference type="EMBL" id="TMP58159.1"/>
    </source>
</evidence>
<comment type="caution">
    <text evidence="7">The sequence shown here is derived from an EMBL/GenBank/DDBJ whole genome shotgun (WGS) entry which is preliminary data.</text>
</comment>
<evidence type="ECO:0000256" key="4">
    <source>
        <dbReference type="ARBA" id="ARBA00023136"/>
    </source>
</evidence>
<dbReference type="Pfam" id="PF01094">
    <property type="entry name" value="ANF_receptor"/>
    <property type="match status" value="1"/>
</dbReference>
<keyword evidence="4" id="KW-0472">Membrane</keyword>
<dbReference type="OrthoDB" id="9768386at2"/>
<dbReference type="SUPFAM" id="SSF53822">
    <property type="entry name" value="Periplasmic binding protein-like I"/>
    <property type="match status" value="1"/>
</dbReference>
<dbReference type="PANTHER" id="PTHR47151">
    <property type="entry name" value="LEU/ILE/VAL-BINDING ABC TRANSPORTER SUBUNIT"/>
    <property type="match status" value="1"/>
</dbReference>
<keyword evidence="2" id="KW-0812">Transmembrane</keyword>
<evidence type="ECO:0000259" key="5">
    <source>
        <dbReference type="Pfam" id="PF01094"/>
    </source>
</evidence>
<keyword evidence="8" id="KW-1185">Reference proteome</keyword>
<dbReference type="GO" id="GO:0016020">
    <property type="term" value="C:membrane"/>
    <property type="evidence" value="ECO:0007669"/>
    <property type="project" value="UniProtKB-SubCell"/>
</dbReference>
<dbReference type="InterPro" id="IPR028082">
    <property type="entry name" value="Peripla_BP_I"/>
</dbReference>
<dbReference type="InterPro" id="IPR001828">
    <property type="entry name" value="ANF_lig-bd_rcpt"/>
</dbReference>
<evidence type="ECO:0000256" key="1">
    <source>
        <dbReference type="ARBA" id="ARBA00004370"/>
    </source>
</evidence>
<gene>
    <name evidence="7" type="ORF">CWB96_12375</name>
    <name evidence="6" type="ORF">CWB97_01925</name>
</gene>
<dbReference type="PANTHER" id="PTHR47151:SF2">
    <property type="entry name" value="AMINO ACID BINDING PROTEIN"/>
    <property type="match status" value="1"/>
</dbReference>
<dbReference type="RefSeq" id="WP_138594557.1">
    <property type="nucleotide sequence ID" value="NZ_PNCK01000008.1"/>
</dbReference>
<dbReference type="Proteomes" id="UP000305730">
    <property type="component" value="Unassembled WGS sequence"/>
</dbReference>
<proteinExistence type="predicted"/>
<reference evidence="8 9" key="2">
    <citation type="submission" date="2019-06" db="EMBL/GenBank/DDBJ databases">
        <title>Co-occurence of chitin degradation, pigmentation and bioactivity in marine Pseudoalteromonas.</title>
        <authorList>
            <person name="Sonnenschein E.C."/>
            <person name="Bech P.K."/>
        </authorList>
    </citation>
    <scope>NUCLEOTIDE SEQUENCE [LARGE SCALE GENOMIC DNA]</scope>
    <source>
        <strain evidence="9">S2231</strain>
        <strain evidence="6 8">S2233</strain>
    </source>
</reference>
<keyword evidence="3" id="KW-1133">Transmembrane helix</keyword>
<evidence type="ECO:0000313" key="6">
    <source>
        <dbReference type="EMBL" id="TMP46392.1"/>
    </source>
</evidence>
<dbReference type="AlphaFoldDB" id="A0A5S3XND8"/>
<protein>
    <recommendedName>
        <fullName evidence="5">Receptor ligand binding region domain-containing protein</fullName>
    </recommendedName>
</protein>
<dbReference type="EMBL" id="PNCK01000008">
    <property type="protein sequence ID" value="TMP46392.1"/>
    <property type="molecule type" value="Genomic_DNA"/>
</dbReference>
<dbReference type="Proteomes" id="UP000307706">
    <property type="component" value="Unassembled WGS sequence"/>
</dbReference>
<dbReference type="Gene3D" id="3.40.50.2300">
    <property type="match status" value="2"/>
</dbReference>
<evidence type="ECO:0000313" key="9">
    <source>
        <dbReference type="Proteomes" id="UP000307706"/>
    </source>
</evidence>
<dbReference type="EMBL" id="PNCL01000058">
    <property type="protein sequence ID" value="TMP58159.1"/>
    <property type="molecule type" value="Genomic_DNA"/>
</dbReference>
<comment type="subcellular location">
    <subcellularLocation>
        <location evidence="1">Membrane</location>
    </subcellularLocation>
</comment>
<organism evidence="7 9">
    <name type="scientific">Pseudoalteromonas citrea</name>
    <dbReference type="NCBI Taxonomy" id="43655"/>
    <lineage>
        <taxon>Bacteria</taxon>
        <taxon>Pseudomonadati</taxon>
        <taxon>Pseudomonadota</taxon>
        <taxon>Gammaproteobacteria</taxon>
        <taxon>Alteromonadales</taxon>
        <taxon>Pseudoalteromonadaceae</taxon>
        <taxon>Pseudoalteromonas</taxon>
    </lineage>
</organism>
<evidence type="ECO:0000256" key="3">
    <source>
        <dbReference type="ARBA" id="ARBA00022989"/>
    </source>
</evidence>
<evidence type="ECO:0000256" key="2">
    <source>
        <dbReference type="ARBA" id="ARBA00022692"/>
    </source>
</evidence>